<dbReference type="PROSITE" id="PS50181">
    <property type="entry name" value="FBOX"/>
    <property type="match status" value="1"/>
</dbReference>
<evidence type="ECO:0000259" key="2">
    <source>
        <dbReference type="PROSITE" id="PS50181"/>
    </source>
</evidence>
<dbReference type="InterPro" id="IPR001810">
    <property type="entry name" value="F-box_dom"/>
</dbReference>
<evidence type="ECO:0000256" key="1">
    <source>
        <dbReference type="SAM" id="MobiDB-lite"/>
    </source>
</evidence>
<feature type="compositionally biased region" description="Basic and acidic residues" evidence="1">
    <location>
        <begin position="214"/>
        <end position="227"/>
    </location>
</feature>
<dbReference type="EMBL" id="KV425899">
    <property type="protein sequence ID" value="KZW00720.1"/>
    <property type="molecule type" value="Genomic_DNA"/>
</dbReference>
<dbReference type="InterPro" id="IPR036047">
    <property type="entry name" value="F-box-like_dom_sf"/>
</dbReference>
<feature type="region of interest" description="Disordered" evidence="1">
    <location>
        <begin position="1"/>
        <end position="93"/>
    </location>
</feature>
<feature type="compositionally biased region" description="Polar residues" evidence="1">
    <location>
        <begin position="172"/>
        <end position="182"/>
    </location>
</feature>
<evidence type="ECO:0000313" key="3">
    <source>
        <dbReference type="EMBL" id="KZW00720.1"/>
    </source>
</evidence>
<dbReference type="InParanoid" id="A0A166BFZ6"/>
<evidence type="ECO:0000313" key="4">
    <source>
        <dbReference type="Proteomes" id="UP000077266"/>
    </source>
</evidence>
<feature type="compositionally biased region" description="Basic and acidic residues" evidence="1">
    <location>
        <begin position="194"/>
        <end position="205"/>
    </location>
</feature>
<dbReference type="Proteomes" id="UP000077266">
    <property type="component" value="Unassembled WGS sequence"/>
</dbReference>
<dbReference type="STRING" id="1314781.A0A166BFZ6"/>
<protein>
    <recommendedName>
        <fullName evidence="2">F-box domain-containing protein</fullName>
    </recommendedName>
</protein>
<feature type="region of interest" description="Disordered" evidence="1">
    <location>
        <begin position="167"/>
        <end position="252"/>
    </location>
</feature>
<accession>A0A166BFZ6</accession>
<feature type="compositionally biased region" description="Low complexity" evidence="1">
    <location>
        <begin position="52"/>
        <end position="68"/>
    </location>
</feature>
<dbReference type="Pfam" id="PF12937">
    <property type="entry name" value="F-box-like"/>
    <property type="match status" value="1"/>
</dbReference>
<sequence>MSSLLHDVLRPNPAALDSLSDRLAKATLQRPDAGSDDEDELTSLPGTPGVLSRPTSRPTSRSSSPTRTGARSRLAPGPLKLAAKTPSSDPLKAFPTELGQRIFSMLSMRDLARCSRVSRKWNKSQTLNYVWFQHYRMDSFHDETLPPGKWTRRESKQNWRQTLMKALRQRSDSPPLSYSSRRASPPGSGYQTPKEVREEKWKSENEAVAAPSKNEMREIYKSLDGRKVKGKGKIGTTPRRDRGGWDNGGEDW</sequence>
<dbReference type="AlphaFoldDB" id="A0A166BFZ6"/>
<organism evidence="3 4">
    <name type="scientific">Exidia glandulosa HHB12029</name>
    <dbReference type="NCBI Taxonomy" id="1314781"/>
    <lineage>
        <taxon>Eukaryota</taxon>
        <taxon>Fungi</taxon>
        <taxon>Dikarya</taxon>
        <taxon>Basidiomycota</taxon>
        <taxon>Agaricomycotina</taxon>
        <taxon>Agaricomycetes</taxon>
        <taxon>Auriculariales</taxon>
        <taxon>Exidiaceae</taxon>
        <taxon>Exidia</taxon>
    </lineage>
</organism>
<name>A0A166BFZ6_EXIGL</name>
<proteinExistence type="predicted"/>
<dbReference type="OrthoDB" id="6419443at2759"/>
<dbReference type="SMART" id="SM00256">
    <property type="entry name" value="FBOX"/>
    <property type="match status" value="1"/>
</dbReference>
<feature type="domain" description="F-box" evidence="2">
    <location>
        <begin position="88"/>
        <end position="134"/>
    </location>
</feature>
<gene>
    <name evidence="3" type="ORF">EXIGLDRAFT_135784</name>
</gene>
<reference evidence="3 4" key="1">
    <citation type="journal article" date="2016" name="Mol. Biol. Evol.">
        <title>Comparative Genomics of Early-Diverging Mushroom-Forming Fungi Provides Insights into the Origins of Lignocellulose Decay Capabilities.</title>
        <authorList>
            <person name="Nagy L.G."/>
            <person name="Riley R."/>
            <person name="Tritt A."/>
            <person name="Adam C."/>
            <person name="Daum C."/>
            <person name="Floudas D."/>
            <person name="Sun H."/>
            <person name="Yadav J.S."/>
            <person name="Pangilinan J."/>
            <person name="Larsson K.H."/>
            <person name="Matsuura K."/>
            <person name="Barry K."/>
            <person name="Labutti K."/>
            <person name="Kuo R."/>
            <person name="Ohm R.A."/>
            <person name="Bhattacharya S.S."/>
            <person name="Shirouzu T."/>
            <person name="Yoshinaga Y."/>
            <person name="Martin F.M."/>
            <person name="Grigoriev I.V."/>
            <person name="Hibbett D.S."/>
        </authorList>
    </citation>
    <scope>NUCLEOTIDE SEQUENCE [LARGE SCALE GENOMIC DNA]</scope>
    <source>
        <strain evidence="3 4">HHB12029</strain>
    </source>
</reference>
<dbReference type="Gene3D" id="1.20.1280.50">
    <property type="match status" value="1"/>
</dbReference>
<dbReference type="SUPFAM" id="SSF81383">
    <property type="entry name" value="F-box domain"/>
    <property type="match status" value="1"/>
</dbReference>
<keyword evidence="4" id="KW-1185">Reference proteome</keyword>